<dbReference type="Gene3D" id="1.20.1090.10">
    <property type="entry name" value="Dehydroquinate synthase-like - alpha domain"/>
    <property type="match status" value="1"/>
</dbReference>
<dbReference type="Pfam" id="PF00465">
    <property type="entry name" value="Fe-ADH"/>
    <property type="match status" value="1"/>
</dbReference>
<proteinExistence type="inferred from homology"/>
<keyword evidence="3" id="KW-0520">NAD</keyword>
<dbReference type="SUPFAM" id="SSF56796">
    <property type="entry name" value="Dehydroquinate synthase-like"/>
    <property type="match status" value="1"/>
</dbReference>
<sequence length="398" mass="43088">MTFHQLLMPSQVLYGKDSFTEVGKQAKALGKKVLIISDPIMDKIGNVKLCETYLQNEGLPYAKYLGVDSEPTDIHVDEALALCREEQCDVIVTVGGGSCIDTAKAVAVIMTNGGHIRDYYASKKLFDKKPLPLIVAPTTAGTGSEVTSVTVITDTKHDVKMMLKQPELLPTVAIVDPTLTISCPPPVTAATGVDALCHALEAFISRRAQPVTDTLALQAIELIMGNIRTAYTDGENIEARDKMALGSMLAGIAFSNASVTLVHGMSRPIGAMFHVPHGISNAMLLPAVLEFTKEEAAARLAEVARKVLKERVGLSEKELVEEFINEVKQLCKDLGIPNLKAWGIDKDKLDAVVAKMAEDAIISGSPANNPKVPTHDEIVNLYYVCYEYELSVRQQVAK</sequence>
<evidence type="ECO:0000259" key="5">
    <source>
        <dbReference type="Pfam" id="PF25137"/>
    </source>
</evidence>
<dbReference type="InterPro" id="IPR018211">
    <property type="entry name" value="ADH_Fe_CS"/>
</dbReference>
<dbReference type="EMBL" id="JBHMAF010000034">
    <property type="protein sequence ID" value="MFB9758506.1"/>
    <property type="molecule type" value="Genomic_DNA"/>
</dbReference>
<dbReference type="RefSeq" id="WP_379948800.1">
    <property type="nucleotide sequence ID" value="NZ_JBHMAF010000034.1"/>
</dbReference>
<dbReference type="PANTHER" id="PTHR11496">
    <property type="entry name" value="ALCOHOL DEHYDROGENASE"/>
    <property type="match status" value="1"/>
</dbReference>
<dbReference type="InterPro" id="IPR039697">
    <property type="entry name" value="Alcohol_dehydrogenase_Fe"/>
</dbReference>
<dbReference type="Proteomes" id="UP001589609">
    <property type="component" value="Unassembled WGS sequence"/>
</dbReference>
<protein>
    <submittedName>
        <fullName evidence="6">Iron-containing alcohol dehydrogenase</fullName>
    </submittedName>
</protein>
<keyword evidence="2" id="KW-0560">Oxidoreductase</keyword>
<feature type="domain" description="Alcohol dehydrogenase iron-type/glycerol dehydrogenase GldA" evidence="4">
    <location>
        <begin position="9"/>
        <end position="177"/>
    </location>
</feature>
<reference evidence="6 7" key="1">
    <citation type="submission" date="2024-09" db="EMBL/GenBank/DDBJ databases">
        <authorList>
            <person name="Sun Q."/>
            <person name="Mori K."/>
        </authorList>
    </citation>
    <scope>NUCLEOTIDE SEQUENCE [LARGE SCALE GENOMIC DNA]</scope>
    <source>
        <strain evidence="6 7">JCM 11201</strain>
    </source>
</reference>
<comment type="similarity">
    <text evidence="1">Belongs to the iron-containing alcohol dehydrogenase family.</text>
</comment>
<evidence type="ECO:0000313" key="7">
    <source>
        <dbReference type="Proteomes" id="UP001589609"/>
    </source>
</evidence>
<dbReference type="InterPro" id="IPR056798">
    <property type="entry name" value="ADH_Fe_C"/>
</dbReference>
<comment type="caution">
    <text evidence="6">The sequence shown here is derived from an EMBL/GenBank/DDBJ whole genome shotgun (WGS) entry which is preliminary data.</text>
</comment>
<dbReference type="PANTHER" id="PTHR11496:SF102">
    <property type="entry name" value="ALCOHOL DEHYDROGENASE 4"/>
    <property type="match status" value="1"/>
</dbReference>
<evidence type="ECO:0000313" key="6">
    <source>
        <dbReference type="EMBL" id="MFB9758506.1"/>
    </source>
</evidence>
<keyword evidence="7" id="KW-1185">Reference proteome</keyword>
<gene>
    <name evidence="6" type="ORF">ACFFMS_08235</name>
</gene>
<organism evidence="6 7">
    <name type="scientific">Ectobacillus funiculus</name>
    <dbReference type="NCBI Taxonomy" id="137993"/>
    <lineage>
        <taxon>Bacteria</taxon>
        <taxon>Bacillati</taxon>
        <taxon>Bacillota</taxon>
        <taxon>Bacilli</taxon>
        <taxon>Bacillales</taxon>
        <taxon>Bacillaceae</taxon>
        <taxon>Ectobacillus</taxon>
    </lineage>
</organism>
<accession>A0ABV5WD26</accession>
<name>A0ABV5WD26_9BACI</name>
<evidence type="ECO:0000256" key="1">
    <source>
        <dbReference type="ARBA" id="ARBA00007358"/>
    </source>
</evidence>
<dbReference type="CDD" id="cd08194">
    <property type="entry name" value="Fe-ADH-like"/>
    <property type="match status" value="1"/>
</dbReference>
<feature type="domain" description="Fe-containing alcohol dehydrogenase-like C-terminal" evidence="5">
    <location>
        <begin position="188"/>
        <end position="382"/>
    </location>
</feature>
<dbReference type="InterPro" id="IPR001670">
    <property type="entry name" value="ADH_Fe/GldA"/>
</dbReference>
<evidence type="ECO:0000259" key="4">
    <source>
        <dbReference type="Pfam" id="PF00465"/>
    </source>
</evidence>
<dbReference type="PROSITE" id="PS00913">
    <property type="entry name" value="ADH_IRON_1"/>
    <property type="match status" value="1"/>
</dbReference>
<evidence type="ECO:0000256" key="3">
    <source>
        <dbReference type="ARBA" id="ARBA00023027"/>
    </source>
</evidence>
<evidence type="ECO:0000256" key="2">
    <source>
        <dbReference type="ARBA" id="ARBA00023002"/>
    </source>
</evidence>
<dbReference type="Gene3D" id="3.40.50.1970">
    <property type="match status" value="1"/>
</dbReference>
<dbReference type="Pfam" id="PF25137">
    <property type="entry name" value="ADH_Fe_C"/>
    <property type="match status" value="1"/>
</dbReference>